<evidence type="ECO:0000256" key="1">
    <source>
        <dbReference type="SAM" id="MobiDB-lite"/>
    </source>
</evidence>
<comment type="caution">
    <text evidence="2">The sequence shown here is derived from an EMBL/GenBank/DDBJ whole genome shotgun (WGS) entry which is preliminary data.</text>
</comment>
<keyword evidence="3" id="KW-1185">Reference proteome</keyword>
<feature type="region of interest" description="Disordered" evidence="1">
    <location>
        <begin position="1"/>
        <end position="46"/>
    </location>
</feature>
<dbReference type="EMBL" id="JACASF010000019">
    <property type="protein sequence ID" value="KAF6415290.1"/>
    <property type="molecule type" value="Genomic_DNA"/>
</dbReference>
<evidence type="ECO:0000313" key="3">
    <source>
        <dbReference type="Proteomes" id="UP000550707"/>
    </source>
</evidence>
<name>A0A7J8CWS1_MOLMO</name>
<dbReference type="Proteomes" id="UP000550707">
    <property type="component" value="Unassembled WGS sequence"/>
</dbReference>
<feature type="compositionally biased region" description="Basic and acidic residues" evidence="1">
    <location>
        <begin position="1"/>
        <end position="10"/>
    </location>
</feature>
<accession>A0A7J8CWS1</accession>
<proteinExistence type="predicted"/>
<sequence length="110" mass="12298">MQVGEQELRPSARAHRHPDQQAARLAGGQKALQPEMAESGVDNPREDQCCHPGYARKRRDCPAALWILHSLLPLPKNRGPSQRNRSFHKKYFWPVLFTANEGLAGGCSTV</sequence>
<organism evidence="2 3">
    <name type="scientific">Molossus molossus</name>
    <name type="common">Pallas' mastiff bat</name>
    <name type="synonym">Vespertilio molossus</name>
    <dbReference type="NCBI Taxonomy" id="27622"/>
    <lineage>
        <taxon>Eukaryota</taxon>
        <taxon>Metazoa</taxon>
        <taxon>Chordata</taxon>
        <taxon>Craniata</taxon>
        <taxon>Vertebrata</taxon>
        <taxon>Euteleostomi</taxon>
        <taxon>Mammalia</taxon>
        <taxon>Eutheria</taxon>
        <taxon>Laurasiatheria</taxon>
        <taxon>Chiroptera</taxon>
        <taxon>Yangochiroptera</taxon>
        <taxon>Molossidae</taxon>
        <taxon>Molossus</taxon>
    </lineage>
</organism>
<reference evidence="2 3" key="1">
    <citation type="journal article" date="2020" name="Nature">
        <title>Six reference-quality genomes reveal evolution of bat adaptations.</title>
        <authorList>
            <person name="Jebb D."/>
            <person name="Huang Z."/>
            <person name="Pippel M."/>
            <person name="Hughes G.M."/>
            <person name="Lavrichenko K."/>
            <person name="Devanna P."/>
            <person name="Winkler S."/>
            <person name="Jermiin L.S."/>
            <person name="Skirmuntt E.C."/>
            <person name="Katzourakis A."/>
            <person name="Burkitt-Gray L."/>
            <person name="Ray D.A."/>
            <person name="Sullivan K.A.M."/>
            <person name="Roscito J.G."/>
            <person name="Kirilenko B.M."/>
            <person name="Davalos L.M."/>
            <person name="Corthals A.P."/>
            <person name="Power M.L."/>
            <person name="Jones G."/>
            <person name="Ransome R.D."/>
            <person name="Dechmann D.K.N."/>
            <person name="Locatelli A.G."/>
            <person name="Puechmaille S.J."/>
            <person name="Fedrigo O."/>
            <person name="Jarvis E.D."/>
            <person name="Hiller M."/>
            <person name="Vernes S.C."/>
            <person name="Myers E.W."/>
            <person name="Teeling E.C."/>
        </authorList>
    </citation>
    <scope>NUCLEOTIDE SEQUENCE [LARGE SCALE GENOMIC DNA]</scope>
    <source>
        <strain evidence="2">MMolMol1</strain>
        <tissue evidence="2">Muscle</tissue>
    </source>
</reference>
<gene>
    <name evidence="2" type="ORF">HJG59_002589</name>
</gene>
<dbReference type="AlphaFoldDB" id="A0A7J8CWS1"/>
<evidence type="ECO:0000313" key="2">
    <source>
        <dbReference type="EMBL" id="KAF6415290.1"/>
    </source>
</evidence>
<protein>
    <submittedName>
        <fullName evidence="2">CDK5 regulatory subunit associated protein 3</fullName>
    </submittedName>
</protein>